<keyword evidence="14" id="KW-1185">Reference proteome</keyword>
<name>A0A4D6HAJ1_9EURY</name>
<dbReference type="EMBL" id="CP031310">
    <property type="protein sequence ID" value="QCC50665.1"/>
    <property type="molecule type" value="Genomic_DNA"/>
</dbReference>
<accession>A0A4D6HAJ1</accession>
<evidence type="ECO:0000256" key="3">
    <source>
        <dbReference type="ARBA" id="ARBA00022505"/>
    </source>
</evidence>
<comment type="subunit">
    <text evidence="7">The complex is composed of two ATP-binding proteins (WtpC), two transmembrane proteins (WtpB) and a solute-binding protein (WtpA).</text>
</comment>
<dbReference type="AlphaFoldDB" id="A0A4D6HAJ1"/>
<comment type="function">
    <text evidence="11">Part of the ABC transporter complex WtpABC involved in molybdate/tungstate import. Responsible for energy coupling to the transport system.</text>
</comment>
<dbReference type="SUPFAM" id="SSF50331">
    <property type="entry name" value="MOP-like"/>
    <property type="match status" value="1"/>
</dbReference>
<dbReference type="Pfam" id="PF08402">
    <property type="entry name" value="TOBE_2"/>
    <property type="match status" value="1"/>
</dbReference>
<evidence type="ECO:0000313" key="13">
    <source>
        <dbReference type="EMBL" id="QCC50665.1"/>
    </source>
</evidence>
<evidence type="ECO:0000256" key="1">
    <source>
        <dbReference type="ARBA" id="ARBA00004202"/>
    </source>
</evidence>
<dbReference type="Pfam" id="PF00005">
    <property type="entry name" value="ABC_tran"/>
    <property type="match status" value="1"/>
</dbReference>
<dbReference type="GO" id="GO:0016887">
    <property type="term" value="F:ATP hydrolysis activity"/>
    <property type="evidence" value="ECO:0007669"/>
    <property type="project" value="InterPro"/>
</dbReference>
<dbReference type="PANTHER" id="PTHR42781:SF4">
    <property type="entry name" value="SPERMIDINE_PUTRESCINE IMPORT ATP-BINDING PROTEIN POTA"/>
    <property type="match status" value="1"/>
</dbReference>
<dbReference type="Gene3D" id="2.40.50.100">
    <property type="match status" value="1"/>
</dbReference>
<evidence type="ECO:0000256" key="7">
    <source>
        <dbReference type="ARBA" id="ARBA00038781"/>
    </source>
</evidence>
<comment type="similarity">
    <text evidence="6">Belongs to the ABC transporter superfamily. Sulfate/tungstate importer (TC 3.A.1.6) family.</text>
</comment>
<dbReference type="FunFam" id="3.40.50.300:FF:000425">
    <property type="entry name" value="Probable ABC transporter, ATP-binding subunit"/>
    <property type="match status" value="1"/>
</dbReference>
<dbReference type="Gene3D" id="3.40.50.300">
    <property type="entry name" value="P-loop containing nucleotide triphosphate hydrolases"/>
    <property type="match status" value="1"/>
</dbReference>
<keyword evidence="2" id="KW-0813">Transport</keyword>
<dbReference type="SUPFAM" id="SSF52540">
    <property type="entry name" value="P-loop containing nucleoside triphosphate hydrolases"/>
    <property type="match status" value="1"/>
</dbReference>
<dbReference type="GO" id="GO:0043190">
    <property type="term" value="C:ATP-binding cassette (ABC) transporter complex"/>
    <property type="evidence" value="ECO:0007669"/>
    <property type="project" value="InterPro"/>
</dbReference>
<dbReference type="KEGG" id="hsn:DV733_05140"/>
<evidence type="ECO:0000256" key="5">
    <source>
        <dbReference type="ARBA" id="ARBA00022840"/>
    </source>
</evidence>
<comment type="catalytic activity">
    <reaction evidence="10">
        <text>tungstate(in) + ATP + H2O = tungstate(out) + ADP + phosphate + H(+)</text>
        <dbReference type="Rhea" id="RHEA:35027"/>
        <dbReference type="ChEBI" id="CHEBI:15377"/>
        <dbReference type="ChEBI" id="CHEBI:15378"/>
        <dbReference type="ChEBI" id="CHEBI:30616"/>
        <dbReference type="ChEBI" id="CHEBI:43474"/>
        <dbReference type="ChEBI" id="CHEBI:46502"/>
        <dbReference type="ChEBI" id="CHEBI:456216"/>
        <dbReference type="EC" id="7.3.2.6"/>
    </reaction>
</comment>
<evidence type="ECO:0000256" key="8">
    <source>
        <dbReference type="ARBA" id="ARBA00039025"/>
    </source>
</evidence>
<evidence type="ECO:0000256" key="9">
    <source>
        <dbReference type="ARBA" id="ARBA00041133"/>
    </source>
</evidence>
<reference evidence="13 14" key="1">
    <citation type="journal article" date="2019" name="Nat. Commun.">
        <title>A new type of DNA phosphorothioation-based antiviral system in archaea.</title>
        <authorList>
            <person name="Xiong L."/>
            <person name="Liu S."/>
            <person name="Chen S."/>
            <person name="Xiao Y."/>
            <person name="Zhu B."/>
            <person name="Gao Y."/>
            <person name="Zhang Y."/>
            <person name="Chen B."/>
            <person name="Luo J."/>
            <person name="Deng Z."/>
            <person name="Chen X."/>
            <person name="Wang L."/>
            <person name="Chen S."/>
        </authorList>
    </citation>
    <scope>NUCLEOTIDE SEQUENCE [LARGE SCALE GENOMIC DNA]</scope>
    <source>
        <strain evidence="13 14">CBA1105</strain>
    </source>
</reference>
<dbReference type="GO" id="GO:1901238">
    <property type="term" value="F:ABC-type tungstate transporter activity"/>
    <property type="evidence" value="ECO:0007669"/>
    <property type="project" value="UniProtKB-EC"/>
</dbReference>
<keyword evidence="3" id="KW-0500">Molybdenum</keyword>
<proteinExistence type="inferred from homology"/>
<comment type="subcellular location">
    <subcellularLocation>
        <location evidence="1">Cell membrane</location>
        <topology evidence="1">Peripheral membrane protein</topology>
    </subcellularLocation>
</comment>
<dbReference type="RefSeq" id="WP_049994109.1">
    <property type="nucleotide sequence ID" value="NZ_CP031310.1"/>
</dbReference>
<dbReference type="EC" id="7.3.2.6" evidence="8"/>
<evidence type="ECO:0000256" key="2">
    <source>
        <dbReference type="ARBA" id="ARBA00022448"/>
    </source>
</evidence>
<evidence type="ECO:0000256" key="11">
    <source>
        <dbReference type="ARBA" id="ARBA00057369"/>
    </source>
</evidence>
<dbReference type="Gene3D" id="2.40.50.140">
    <property type="entry name" value="Nucleic acid-binding proteins"/>
    <property type="match status" value="1"/>
</dbReference>
<dbReference type="InterPro" id="IPR012340">
    <property type="entry name" value="NA-bd_OB-fold"/>
</dbReference>
<protein>
    <recommendedName>
        <fullName evidence="9">Molybdate/tungstate import ATP-binding protein WtpC</fullName>
        <ecNumber evidence="8">7.3.2.6</ecNumber>
    </recommendedName>
</protein>
<dbReference type="PANTHER" id="PTHR42781">
    <property type="entry name" value="SPERMIDINE/PUTRESCINE IMPORT ATP-BINDING PROTEIN POTA"/>
    <property type="match status" value="1"/>
</dbReference>
<dbReference type="InterPro" id="IPR003593">
    <property type="entry name" value="AAA+_ATPase"/>
</dbReference>
<dbReference type="GeneID" id="39847227"/>
<dbReference type="Proteomes" id="UP000296706">
    <property type="component" value="Chromosome"/>
</dbReference>
<feature type="domain" description="ABC transporter" evidence="12">
    <location>
        <begin position="7"/>
        <end position="243"/>
    </location>
</feature>
<sequence length="367" mass="40447">MAADPQLAVTGLTKSFGEEFELSGVDITVGTDEIVALLGPSGCGKTTALRCIAGVESPDNGTIHVGDDLVEGDGVSIPPEARDVGMVYQNYAIWPHKTVYGNVVFPLKHSDHDVPKDRYEERVQEILDLVEIGDLKDSPATDLSGGQQQRTALARSLVHDPGLLLLDEPLSNLDKGLRKHMRYELQRLQHEIGVSMLYVTHDQEEAFYLADRILVMRDGEIVERGSPRELYERPKSSFTRRFVGDRNRFTGTVRTTPEEERVDAGFIEFPLSSGDYVADDVGSGSVRCFVRPADISIGRFDPGGTDILEITGTVVADGLLGERYEVTVQFGETDLIVHTEPSRDFQQGDEITIYFEPGAIQVYDAAD</sequence>
<dbReference type="InterPro" id="IPR050093">
    <property type="entry name" value="ABC_SmlMolc_Importer"/>
</dbReference>
<dbReference type="InterPro" id="IPR003439">
    <property type="entry name" value="ABC_transporter-like_ATP-bd"/>
</dbReference>
<organism evidence="13 14">
    <name type="scientific">Halapricum salinum</name>
    <dbReference type="NCBI Taxonomy" id="1457250"/>
    <lineage>
        <taxon>Archaea</taxon>
        <taxon>Methanobacteriati</taxon>
        <taxon>Methanobacteriota</taxon>
        <taxon>Stenosarchaea group</taxon>
        <taxon>Halobacteria</taxon>
        <taxon>Halobacteriales</taxon>
        <taxon>Haloarculaceae</taxon>
        <taxon>Halapricum</taxon>
    </lineage>
</organism>
<dbReference type="OrthoDB" id="18368at2157"/>
<dbReference type="GO" id="GO:0005524">
    <property type="term" value="F:ATP binding"/>
    <property type="evidence" value="ECO:0007669"/>
    <property type="project" value="UniProtKB-KW"/>
</dbReference>
<evidence type="ECO:0000313" key="14">
    <source>
        <dbReference type="Proteomes" id="UP000296706"/>
    </source>
</evidence>
<dbReference type="InterPro" id="IPR013611">
    <property type="entry name" value="Transp-assoc_OB_typ2"/>
</dbReference>
<dbReference type="PROSITE" id="PS50893">
    <property type="entry name" value="ABC_TRANSPORTER_2"/>
    <property type="match status" value="1"/>
</dbReference>
<dbReference type="InterPro" id="IPR008995">
    <property type="entry name" value="Mo/tungstate-bd_C_term_dom"/>
</dbReference>
<evidence type="ECO:0000256" key="4">
    <source>
        <dbReference type="ARBA" id="ARBA00022741"/>
    </source>
</evidence>
<gene>
    <name evidence="13" type="ORF">DV733_05140</name>
</gene>
<keyword evidence="4" id="KW-0547">Nucleotide-binding</keyword>
<dbReference type="InterPro" id="IPR027417">
    <property type="entry name" value="P-loop_NTPase"/>
</dbReference>
<evidence type="ECO:0000256" key="10">
    <source>
        <dbReference type="ARBA" id="ARBA00047936"/>
    </source>
</evidence>
<dbReference type="SMART" id="SM00382">
    <property type="entry name" value="AAA"/>
    <property type="match status" value="1"/>
</dbReference>
<evidence type="ECO:0000259" key="12">
    <source>
        <dbReference type="PROSITE" id="PS50893"/>
    </source>
</evidence>
<evidence type="ECO:0000256" key="6">
    <source>
        <dbReference type="ARBA" id="ARBA00038307"/>
    </source>
</evidence>
<keyword evidence="5 13" id="KW-0067">ATP-binding</keyword>
<dbReference type="STRING" id="1457250.GCA_000755225_03336"/>